<dbReference type="GO" id="GO:0005816">
    <property type="term" value="C:spindle pole body"/>
    <property type="evidence" value="ECO:0007669"/>
    <property type="project" value="UniProtKB-ARBA"/>
</dbReference>
<dbReference type="InterPro" id="IPR032797">
    <property type="entry name" value="Mod21_N"/>
</dbReference>
<dbReference type="PANTHER" id="PTHR19302">
    <property type="entry name" value="GAMMA TUBULIN COMPLEX PROTEIN"/>
    <property type="match status" value="1"/>
</dbReference>
<reference evidence="10 11" key="1">
    <citation type="submission" date="2015-01" db="EMBL/GenBank/DDBJ databases">
        <title>The Genome Sequence of Capronia semiimmersa CBS27337.</title>
        <authorList>
            <consortium name="The Broad Institute Genomics Platform"/>
            <person name="Cuomo C."/>
            <person name="de Hoog S."/>
            <person name="Gorbushina A."/>
            <person name="Stielow B."/>
            <person name="Teixiera M."/>
            <person name="Abouelleil A."/>
            <person name="Chapman S.B."/>
            <person name="Priest M."/>
            <person name="Young S.K."/>
            <person name="Wortman J."/>
            <person name="Nusbaum C."/>
            <person name="Birren B."/>
        </authorList>
    </citation>
    <scope>NUCLEOTIDE SEQUENCE [LARGE SCALE GENOMIC DNA]</scope>
    <source>
        <strain evidence="10 11">CBS 27337</strain>
    </source>
</reference>
<name>A0A0D2CTK6_9EURO</name>
<evidence type="ECO:0000259" key="9">
    <source>
        <dbReference type="Pfam" id="PF17681"/>
    </source>
</evidence>
<dbReference type="GO" id="GO:0007020">
    <property type="term" value="P:microtubule nucleation"/>
    <property type="evidence" value="ECO:0007669"/>
    <property type="project" value="InterPro"/>
</dbReference>
<dbReference type="GO" id="GO:0005874">
    <property type="term" value="C:microtubule"/>
    <property type="evidence" value="ECO:0007669"/>
    <property type="project" value="UniProtKB-KW"/>
</dbReference>
<dbReference type="GO" id="GO:0031122">
    <property type="term" value="P:cytoplasmic microtubule organization"/>
    <property type="evidence" value="ECO:0007669"/>
    <property type="project" value="TreeGrafter"/>
</dbReference>
<feature type="domain" description="Gamma tubulin complex component C-terminal" evidence="7">
    <location>
        <begin position="540"/>
        <end position="772"/>
    </location>
</feature>
<dbReference type="PANTHER" id="PTHR19302:SF33">
    <property type="entry name" value="GAMMA-TUBULIN COMPLEX COMPONENT 5"/>
    <property type="match status" value="1"/>
</dbReference>
<dbReference type="Pfam" id="PF17681">
    <property type="entry name" value="GCP_N_terminal"/>
    <property type="match status" value="1"/>
</dbReference>
<evidence type="ECO:0000256" key="3">
    <source>
        <dbReference type="ARBA" id="ARBA00022701"/>
    </source>
</evidence>
<dbReference type="GO" id="GO:0051321">
    <property type="term" value="P:meiotic cell cycle"/>
    <property type="evidence" value="ECO:0007669"/>
    <property type="project" value="TreeGrafter"/>
</dbReference>
<dbReference type="STRING" id="5601.A0A0D2CTK6"/>
<evidence type="ECO:0000259" key="7">
    <source>
        <dbReference type="Pfam" id="PF04130"/>
    </source>
</evidence>
<feature type="compositionally biased region" description="Acidic residues" evidence="6">
    <location>
        <begin position="816"/>
        <end position="827"/>
    </location>
</feature>
<comment type="subcellular location">
    <subcellularLocation>
        <location evidence="5">Cytoplasm</location>
        <location evidence="5">Cytoskeleton</location>
        <location evidence="5">Microtubule organizing center</location>
    </subcellularLocation>
</comment>
<dbReference type="EMBL" id="KN846958">
    <property type="protein sequence ID" value="KIW68496.1"/>
    <property type="molecule type" value="Genomic_DNA"/>
</dbReference>
<dbReference type="InterPro" id="IPR040457">
    <property type="entry name" value="GCP_C"/>
</dbReference>
<dbReference type="HOGENOM" id="CLU_010106_0_0_1"/>
<evidence type="ECO:0000256" key="4">
    <source>
        <dbReference type="ARBA" id="ARBA00023212"/>
    </source>
</evidence>
<feature type="domain" description="Gamma-Tubulin ring complex non-core subunit mod21 N-terminal" evidence="8">
    <location>
        <begin position="65"/>
        <end position="157"/>
    </location>
</feature>
<proteinExistence type="inferred from homology"/>
<organism evidence="10 11">
    <name type="scientific">Phialophora macrospora</name>
    <dbReference type="NCBI Taxonomy" id="1851006"/>
    <lineage>
        <taxon>Eukaryota</taxon>
        <taxon>Fungi</taxon>
        <taxon>Dikarya</taxon>
        <taxon>Ascomycota</taxon>
        <taxon>Pezizomycotina</taxon>
        <taxon>Eurotiomycetes</taxon>
        <taxon>Chaetothyriomycetidae</taxon>
        <taxon>Chaetothyriales</taxon>
        <taxon>Herpotrichiellaceae</taxon>
        <taxon>Phialophora</taxon>
    </lineage>
</organism>
<dbReference type="Proteomes" id="UP000054266">
    <property type="component" value="Unassembled WGS sequence"/>
</dbReference>
<gene>
    <name evidence="10" type="ORF">PV04_04438</name>
</gene>
<protein>
    <recommendedName>
        <fullName evidence="5">Spindle pole body component</fullName>
    </recommendedName>
</protein>
<dbReference type="GO" id="GO:0043015">
    <property type="term" value="F:gamma-tubulin binding"/>
    <property type="evidence" value="ECO:0007669"/>
    <property type="project" value="InterPro"/>
</dbReference>
<dbReference type="GO" id="GO:0000278">
    <property type="term" value="P:mitotic cell cycle"/>
    <property type="evidence" value="ECO:0007669"/>
    <property type="project" value="TreeGrafter"/>
</dbReference>
<accession>A0A0D2CTK6</accession>
<comment type="similarity">
    <text evidence="1 5">Belongs to the TUBGCP family.</text>
</comment>
<dbReference type="CDD" id="cd22572">
    <property type="entry name" value="GCP5_NTD"/>
    <property type="match status" value="1"/>
</dbReference>
<feature type="region of interest" description="Disordered" evidence="6">
    <location>
        <begin position="157"/>
        <end position="178"/>
    </location>
</feature>
<dbReference type="InterPro" id="IPR007259">
    <property type="entry name" value="GCP"/>
</dbReference>
<sequence length="910" mass="101605">MASTTTINNWLEALALTFIPPTTPSTIIRKHKDNFARRVKHHTYGRTNQFAVTEKLIGLEEKFQVLNLDDEAGELFSRRVVLNQDHGEIKWLPDVLDLLLHLSNDPVRYSRVEDLEKLKPEAEVQPELTWQDIEAEDPIDRGDPIWQVPQYSDFSSDEDEEIVASSTQTSPASVKERNAKEVDEGRIFDAPAFGVASNLETAQFWRIPDHDVTITETQAVREVLFMFGGLPTSIFMSSDNGFRPNVRYRIRHLEAGSSQSLLKEAADAASEVQPIRQWLRCRQDTSIMQLVQSEVSEVLADFERTISQEHAAILHETSPAGVISLLQVLCRIKRASLPLKSIQTIIPQLTKGDPIAVLNAIHTALDVAQSSCNTVDVENLLPIFLSAVTLYAKSIDIWLHTGGIENGEEAFFIVENHKRPLHKSTLWHDWFSLSSSSVELIPAFLTKFAAKMFTIGKTAAFLQHLDSVPLDDEIGDLGVAAAALEAANLIANSPLPFSATFEMILERHLNALLNSSTSVLKHVLESSCGLTKLLDAFDYLYLGKDGVILNAIESKLFDQIDRCLDMWNDRFLLNDLLTEAYNDISCVDVDATTIQTAYTSSRTMENRRRSVKILAAVSISYHLSWPLANIILPASIACYQRIALTLGQVRRAKHQLERRANFYIQHMSLMDTQTDTNLARLVYWQLSLFVNVLYAHLTSCTVRPLTSSMRDRLRSASTSSLDDMISIHGQYVSALEHACLSSKRIKPLRDALISILDLCIRFSDMVTSAVTNTGIERTPREVHDGDFEASSFISAQSRRRRRRGNNTSVGDFAASSDEDDDDEDDGVGEGYSTFVFDEDTSLGTEISKLRNECKRHGGFLVAGLRAVARSSTAAGRGVRDAKDFEVGEQFELLADSLEGVFPARRRVGAI</sequence>
<dbReference type="Pfam" id="PF04130">
    <property type="entry name" value="GCP_C_terminal"/>
    <property type="match status" value="1"/>
</dbReference>
<keyword evidence="11" id="KW-1185">Reference proteome</keyword>
<evidence type="ECO:0000313" key="11">
    <source>
        <dbReference type="Proteomes" id="UP000054266"/>
    </source>
</evidence>
<evidence type="ECO:0000259" key="8">
    <source>
        <dbReference type="Pfam" id="PF14609"/>
    </source>
</evidence>
<dbReference type="AlphaFoldDB" id="A0A0D2CTK6"/>
<dbReference type="GO" id="GO:0051225">
    <property type="term" value="P:spindle assembly"/>
    <property type="evidence" value="ECO:0007669"/>
    <property type="project" value="TreeGrafter"/>
</dbReference>
<dbReference type="Gene3D" id="1.20.120.1900">
    <property type="entry name" value="Gamma-tubulin complex, C-terminal domain"/>
    <property type="match status" value="1"/>
</dbReference>
<dbReference type="InterPro" id="IPR059169">
    <property type="entry name" value="GCP5_N_ext"/>
</dbReference>
<evidence type="ECO:0000256" key="6">
    <source>
        <dbReference type="SAM" id="MobiDB-lite"/>
    </source>
</evidence>
<dbReference type="Pfam" id="PF14609">
    <property type="entry name" value="GCP5-Mod21_N"/>
    <property type="match status" value="1"/>
</dbReference>
<keyword evidence="4 5" id="KW-0206">Cytoskeleton</keyword>
<evidence type="ECO:0000256" key="1">
    <source>
        <dbReference type="ARBA" id="ARBA00010337"/>
    </source>
</evidence>
<dbReference type="GO" id="GO:0051011">
    <property type="term" value="F:microtubule minus-end binding"/>
    <property type="evidence" value="ECO:0007669"/>
    <property type="project" value="TreeGrafter"/>
</dbReference>
<feature type="region of interest" description="Disordered" evidence="6">
    <location>
        <begin position="798"/>
        <end position="829"/>
    </location>
</feature>
<dbReference type="GO" id="GO:0000922">
    <property type="term" value="C:spindle pole"/>
    <property type="evidence" value="ECO:0007669"/>
    <property type="project" value="InterPro"/>
</dbReference>
<evidence type="ECO:0000313" key="10">
    <source>
        <dbReference type="EMBL" id="KIW68496.1"/>
    </source>
</evidence>
<dbReference type="GO" id="GO:0000930">
    <property type="term" value="C:gamma-tubulin complex"/>
    <property type="evidence" value="ECO:0007669"/>
    <property type="project" value="UniProtKB-ARBA"/>
</dbReference>
<dbReference type="InterPro" id="IPR041470">
    <property type="entry name" value="GCP_N"/>
</dbReference>
<keyword evidence="2 5" id="KW-0963">Cytoplasm</keyword>
<evidence type="ECO:0000256" key="5">
    <source>
        <dbReference type="RuleBase" id="RU363050"/>
    </source>
</evidence>
<dbReference type="InterPro" id="IPR042241">
    <property type="entry name" value="GCP_C_sf"/>
</dbReference>
<feature type="domain" description="Gamma tubulin complex component protein N-terminal" evidence="9">
    <location>
        <begin position="220"/>
        <end position="478"/>
    </location>
</feature>
<keyword evidence="3 5" id="KW-0493">Microtubule</keyword>
<evidence type="ECO:0000256" key="2">
    <source>
        <dbReference type="ARBA" id="ARBA00022490"/>
    </source>
</evidence>